<organism evidence="1 2">
    <name type="scientific">Gracilibacillus pellucidus</name>
    <dbReference type="NCBI Taxonomy" id="3095368"/>
    <lineage>
        <taxon>Bacteria</taxon>
        <taxon>Bacillati</taxon>
        <taxon>Bacillota</taxon>
        <taxon>Bacilli</taxon>
        <taxon>Bacillales</taxon>
        <taxon>Bacillaceae</taxon>
        <taxon>Gracilibacillus</taxon>
    </lineage>
</organism>
<gene>
    <name evidence="1" type="ORF">SH601_00115</name>
</gene>
<sequence>MVFRSKIDAYFVKFISIILVILGIAVLFPLFVDDKLSFVEISALLSILIVVIAFILWPIFTTKYVFKQQHLVVKGGFFRSRIPYEEITRVNQTTDIFTGYRILTSKDAIEIFYQSGVFGSVKISPADKQLFITELKKRCPRATIRLEK</sequence>
<reference evidence="1" key="1">
    <citation type="submission" date="2023-11" db="EMBL/GenBank/DDBJ databases">
        <title>Gracilibacillus pellucida a moderately halophilic bacterium isolated from saline soil in Xinjiang province.</title>
        <authorList>
            <person name="Zhang Z."/>
            <person name="Tan F."/>
            <person name="Wang Y."/>
            <person name="Xia M."/>
        </authorList>
    </citation>
    <scope>NUCLEOTIDE SEQUENCE</scope>
    <source>
        <strain evidence="1">S3-1-1</strain>
    </source>
</reference>
<evidence type="ECO:0000313" key="1">
    <source>
        <dbReference type="EMBL" id="MDX8044376.1"/>
    </source>
</evidence>
<dbReference type="Proteomes" id="UP001277972">
    <property type="component" value="Unassembled WGS sequence"/>
</dbReference>
<accession>A0ACC6M0B5</accession>
<name>A0ACC6M0B5_9BACI</name>
<dbReference type="EMBL" id="JAWZSR010000001">
    <property type="protein sequence ID" value="MDX8044376.1"/>
    <property type="molecule type" value="Genomic_DNA"/>
</dbReference>
<evidence type="ECO:0000313" key="2">
    <source>
        <dbReference type="Proteomes" id="UP001277972"/>
    </source>
</evidence>
<keyword evidence="2" id="KW-1185">Reference proteome</keyword>
<protein>
    <submittedName>
        <fullName evidence="1">PH domain-containing protein</fullName>
    </submittedName>
</protein>
<proteinExistence type="predicted"/>
<comment type="caution">
    <text evidence="1">The sequence shown here is derived from an EMBL/GenBank/DDBJ whole genome shotgun (WGS) entry which is preliminary data.</text>
</comment>